<feature type="binding site" evidence="7">
    <location>
        <position position="334"/>
    </location>
    <ligand>
        <name>Fe cation</name>
        <dbReference type="ChEBI" id="CHEBI:24875"/>
        <note>catalytic</note>
    </ligand>
</feature>
<proteinExistence type="inferred from homology"/>
<organism evidence="9 10">
    <name type="scientific">Elliptochloris bilobata</name>
    <dbReference type="NCBI Taxonomy" id="381761"/>
    <lineage>
        <taxon>Eukaryota</taxon>
        <taxon>Viridiplantae</taxon>
        <taxon>Chlorophyta</taxon>
        <taxon>core chlorophytes</taxon>
        <taxon>Trebouxiophyceae</taxon>
        <taxon>Trebouxiophyceae incertae sedis</taxon>
        <taxon>Elliptochloris clade</taxon>
        <taxon>Elliptochloris</taxon>
    </lineage>
</organism>
<evidence type="ECO:0000256" key="6">
    <source>
        <dbReference type="ARBA" id="ARBA00048709"/>
    </source>
</evidence>
<dbReference type="PANTHER" id="PTHR10543">
    <property type="entry name" value="BETA-CAROTENE DIOXYGENASE"/>
    <property type="match status" value="1"/>
</dbReference>
<name>A0AAW1S0R0_9CHLO</name>
<keyword evidence="4 7" id="KW-0408">Iron</keyword>
<dbReference type="Proteomes" id="UP001445335">
    <property type="component" value="Unassembled WGS sequence"/>
</dbReference>
<keyword evidence="10" id="KW-1185">Reference proteome</keyword>
<evidence type="ECO:0000256" key="2">
    <source>
        <dbReference type="ARBA" id="ARBA00022723"/>
    </source>
</evidence>
<evidence type="ECO:0000256" key="3">
    <source>
        <dbReference type="ARBA" id="ARBA00023002"/>
    </source>
</evidence>
<feature type="binding site" evidence="7">
    <location>
        <position position="218"/>
    </location>
    <ligand>
        <name>Fe cation</name>
        <dbReference type="ChEBI" id="CHEBI:24875"/>
        <note>catalytic</note>
    </ligand>
</feature>
<evidence type="ECO:0000313" key="9">
    <source>
        <dbReference type="EMBL" id="KAK9839226.1"/>
    </source>
</evidence>
<comment type="caution">
    <text evidence="9">The sequence shown here is derived from an EMBL/GenBank/DDBJ whole genome shotgun (WGS) entry which is preliminary data.</text>
</comment>
<comment type="similarity">
    <text evidence="1">Belongs to the carotenoid oxygenase family.</text>
</comment>
<accession>A0AAW1S0R0</accession>
<dbReference type="GO" id="GO:0010436">
    <property type="term" value="F:carotenoid dioxygenase activity"/>
    <property type="evidence" value="ECO:0007669"/>
    <property type="project" value="TreeGrafter"/>
</dbReference>
<dbReference type="EC" id="1.14.99.n4" evidence="5"/>
<evidence type="ECO:0000256" key="8">
    <source>
        <dbReference type="SAM" id="SignalP"/>
    </source>
</evidence>
<evidence type="ECO:0000256" key="1">
    <source>
        <dbReference type="ARBA" id="ARBA00006787"/>
    </source>
</evidence>
<feature type="binding site" evidence="7">
    <location>
        <position position="516"/>
    </location>
    <ligand>
        <name>Fe cation</name>
        <dbReference type="ChEBI" id="CHEBI:24875"/>
        <note>catalytic</note>
    </ligand>
</feature>
<keyword evidence="3" id="KW-0560">Oxidoreductase</keyword>
<keyword evidence="2 7" id="KW-0479">Metal-binding</keyword>
<gene>
    <name evidence="9" type="ORF">WJX81_002592</name>
</gene>
<sequence>MASTVLLVVLLVLVTWLKRANILFFVESVVNAVQGQAKRRKANRYLSGNFAPVRKEVHTHGLKVIGSLPAGLEGVFARTGPNPEQLAGDYHWFDGDGMLHACRFKGGKVSYCNRYVATARLARERDLGFPIYMRFGDMRGLGGAAHALLQQAKLALGVISRTTGSGTANTALVYHAKRLMALHEGDMPYAVRVMCDGLIQTLGRITYDGKLDHPFTAHPKIDPKTGELFFIGYEVDKQPPGVHYAGADKDGKLEFDVKVELQEAVMMHDFAITEDYAILVDVPLVFRPQEMVKRNTLPLVYDPSRPARFGILPKRPRTGKEVRWFELPAMMIFHVANAWQEGDVVKLFACCFEEFAMDMENGEVPDLMKPRLFELSFDMASGRAESRKVSDVICEFPRIDERLTGHRSRYVYAAIMDPSRTTGAFTGVVKFDLQAAAAGRPAEAGRVEHSGARLGGECVFVPASSGSQGDDNGYLLTYVHDEASGESELVVLDARTMAAKPLARVPLPQRVPYGFHGTWVPEADVQAQAVTT</sequence>
<comment type="cofactor">
    <cofactor evidence="7">
        <name>Fe(2+)</name>
        <dbReference type="ChEBI" id="CHEBI:29033"/>
    </cofactor>
    <text evidence="7">Binds 1 Fe(2+) ion per subunit.</text>
</comment>
<dbReference type="Pfam" id="PF03055">
    <property type="entry name" value="RPE65"/>
    <property type="match status" value="1"/>
</dbReference>
<comment type="catalytic activity">
    <reaction evidence="6">
        <text>all-trans-zeaxanthin + 2 O2 = 4,9-dimethyldodeca-2,4,6,8,10-pentaenedial + 2 (3R)-hydroxy-beta-ionone</text>
        <dbReference type="Rhea" id="RHEA:26393"/>
        <dbReference type="ChEBI" id="CHEBI:15379"/>
        <dbReference type="ChEBI" id="CHEBI:27547"/>
        <dbReference type="ChEBI" id="CHEBI:53171"/>
        <dbReference type="ChEBI" id="CHEBI:53173"/>
        <dbReference type="EC" id="1.14.99.n4"/>
    </reaction>
</comment>
<dbReference type="AlphaFoldDB" id="A0AAW1S0R0"/>
<dbReference type="GO" id="GO:0009570">
    <property type="term" value="C:chloroplast stroma"/>
    <property type="evidence" value="ECO:0007669"/>
    <property type="project" value="TreeGrafter"/>
</dbReference>
<evidence type="ECO:0000313" key="10">
    <source>
        <dbReference type="Proteomes" id="UP001445335"/>
    </source>
</evidence>
<dbReference type="EMBL" id="JALJOU010000017">
    <property type="protein sequence ID" value="KAK9839226.1"/>
    <property type="molecule type" value="Genomic_DNA"/>
</dbReference>
<feature type="chain" id="PRO_5043553533" description="carotenoid 9,10-dioxygenase" evidence="8">
    <location>
        <begin position="23"/>
        <end position="532"/>
    </location>
</feature>
<dbReference type="GO" id="GO:0046872">
    <property type="term" value="F:metal ion binding"/>
    <property type="evidence" value="ECO:0007669"/>
    <property type="project" value="UniProtKB-KW"/>
</dbReference>
<dbReference type="GO" id="GO:0016121">
    <property type="term" value="P:carotene catabolic process"/>
    <property type="evidence" value="ECO:0007669"/>
    <property type="project" value="TreeGrafter"/>
</dbReference>
<protein>
    <recommendedName>
        <fullName evidence="5">carotenoid 9,10-dioxygenase</fullName>
        <ecNumber evidence="5">1.14.99.n4</ecNumber>
    </recommendedName>
</protein>
<evidence type="ECO:0000256" key="5">
    <source>
        <dbReference type="ARBA" id="ARBA00039084"/>
    </source>
</evidence>
<evidence type="ECO:0000256" key="4">
    <source>
        <dbReference type="ARBA" id="ARBA00023004"/>
    </source>
</evidence>
<feature type="signal peptide" evidence="8">
    <location>
        <begin position="1"/>
        <end position="22"/>
    </location>
</feature>
<feature type="binding site" evidence="7">
    <location>
        <position position="268"/>
    </location>
    <ligand>
        <name>Fe cation</name>
        <dbReference type="ChEBI" id="CHEBI:24875"/>
        <note>catalytic</note>
    </ligand>
</feature>
<dbReference type="PANTHER" id="PTHR10543:SF89">
    <property type="entry name" value="CAROTENOID 9,10(9',10')-CLEAVAGE DIOXYGENASE 1"/>
    <property type="match status" value="1"/>
</dbReference>
<evidence type="ECO:0000256" key="7">
    <source>
        <dbReference type="PIRSR" id="PIRSR604294-1"/>
    </source>
</evidence>
<dbReference type="InterPro" id="IPR004294">
    <property type="entry name" value="Carotenoid_Oase"/>
</dbReference>
<reference evidence="9 10" key="1">
    <citation type="journal article" date="2024" name="Nat. Commun.">
        <title>Phylogenomics reveals the evolutionary origins of lichenization in chlorophyte algae.</title>
        <authorList>
            <person name="Puginier C."/>
            <person name="Libourel C."/>
            <person name="Otte J."/>
            <person name="Skaloud P."/>
            <person name="Haon M."/>
            <person name="Grisel S."/>
            <person name="Petersen M."/>
            <person name="Berrin J.G."/>
            <person name="Delaux P.M."/>
            <person name="Dal Grande F."/>
            <person name="Keller J."/>
        </authorList>
    </citation>
    <scope>NUCLEOTIDE SEQUENCE [LARGE SCALE GENOMIC DNA]</scope>
    <source>
        <strain evidence="9 10">SAG 245.80</strain>
    </source>
</reference>
<keyword evidence="8" id="KW-0732">Signal</keyword>